<evidence type="ECO:0000313" key="2">
    <source>
        <dbReference type="EMBL" id="CAF2250654.1"/>
    </source>
</evidence>
<gene>
    <name evidence="3" type="ORF">OVN521_LOCUS6310</name>
    <name evidence="4" type="ORF">UXM345_LOCUS9438</name>
    <name evidence="1" type="ORF">WKI299_LOCUS12803</name>
    <name evidence="2" type="ORF">XDN619_LOCUS35329</name>
</gene>
<dbReference type="EMBL" id="CAJNRF010004793">
    <property type="protein sequence ID" value="CAF2064558.1"/>
    <property type="molecule type" value="Genomic_DNA"/>
</dbReference>
<accession>A0A817A9L1</accession>
<proteinExistence type="predicted"/>
<evidence type="ECO:0000313" key="5">
    <source>
        <dbReference type="Proteomes" id="UP000663866"/>
    </source>
</evidence>
<evidence type="ECO:0000313" key="6">
    <source>
        <dbReference type="Proteomes" id="UP000663887"/>
    </source>
</evidence>
<comment type="caution">
    <text evidence="2">The sequence shown here is derived from an EMBL/GenBank/DDBJ whole genome shotgun (WGS) entry which is preliminary data.</text>
</comment>
<name>A0A817A9L1_9BILA</name>
<dbReference type="EMBL" id="CAJOBG010000657">
    <property type="protein sequence ID" value="CAF3841885.1"/>
    <property type="molecule type" value="Genomic_DNA"/>
</dbReference>
<sequence length="263" mass="30012">MTRRCAACHEITPPNNITSCPNCGHDFRRRPVRLPSPNDNDGKLSGRCKYKSVCAEYLTSLSWNENLFNRGFNRCYCKNCYRDSFPDTLTEAGSLYVIPRGWCRFGLQVDKVRADVDHIWRNWIVTYHGTSAVAAQSIVAHRQFLIPGDKRIDGEKIAIRPGHIDEKFHIYTSPTIAYSGHEIYCPSKRFQSNITNKYYNARIVLQCRQMPGTFQVQRETIGAGNKRICPIIPNSQVEIFTTVRASVVPYGLLIHLAETNSNH</sequence>
<dbReference type="Proteomes" id="UP000663866">
    <property type="component" value="Unassembled WGS sequence"/>
</dbReference>
<dbReference type="Proteomes" id="UP000663842">
    <property type="component" value="Unassembled WGS sequence"/>
</dbReference>
<keyword evidence="5" id="KW-1185">Reference proteome</keyword>
<dbReference type="EMBL" id="CAJOBF010000862">
    <property type="protein sequence ID" value="CAF3880389.1"/>
    <property type="molecule type" value="Genomic_DNA"/>
</dbReference>
<evidence type="ECO:0000313" key="3">
    <source>
        <dbReference type="EMBL" id="CAF3841885.1"/>
    </source>
</evidence>
<organism evidence="2 6">
    <name type="scientific">Rotaria magnacalcarata</name>
    <dbReference type="NCBI Taxonomy" id="392030"/>
    <lineage>
        <taxon>Eukaryota</taxon>
        <taxon>Metazoa</taxon>
        <taxon>Spiralia</taxon>
        <taxon>Gnathifera</taxon>
        <taxon>Rotifera</taxon>
        <taxon>Eurotatoria</taxon>
        <taxon>Bdelloidea</taxon>
        <taxon>Philodinida</taxon>
        <taxon>Philodinidae</taxon>
        <taxon>Rotaria</taxon>
    </lineage>
</organism>
<evidence type="ECO:0000313" key="4">
    <source>
        <dbReference type="EMBL" id="CAF3880389.1"/>
    </source>
</evidence>
<evidence type="ECO:0000313" key="1">
    <source>
        <dbReference type="EMBL" id="CAF2064558.1"/>
    </source>
</evidence>
<dbReference type="Proteomes" id="UP000663887">
    <property type="component" value="Unassembled WGS sequence"/>
</dbReference>
<reference evidence="2" key="1">
    <citation type="submission" date="2021-02" db="EMBL/GenBank/DDBJ databases">
        <authorList>
            <person name="Nowell W R."/>
        </authorList>
    </citation>
    <scope>NUCLEOTIDE SEQUENCE</scope>
</reference>
<dbReference type="AlphaFoldDB" id="A0A817A9L1"/>
<dbReference type="Proteomes" id="UP000663856">
    <property type="component" value="Unassembled WGS sequence"/>
</dbReference>
<dbReference type="EMBL" id="CAJNRG010018191">
    <property type="protein sequence ID" value="CAF2250654.1"/>
    <property type="molecule type" value="Genomic_DNA"/>
</dbReference>
<protein>
    <submittedName>
        <fullName evidence="2">Uncharacterized protein</fullName>
    </submittedName>
</protein>